<evidence type="ECO:0000256" key="4">
    <source>
        <dbReference type="ARBA" id="ARBA00022840"/>
    </source>
</evidence>
<comment type="caution">
    <text evidence="10">The sequence shown here is derived from an EMBL/GenBank/DDBJ whole genome shotgun (WGS) entry which is preliminary data.</text>
</comment>
<proteinExistence type="inferred from homology"/>
<dbReference type="InterPro" id="IPR020751">
    <property type="entry name" value="aa-tRNA-synth_I_codon-bd_sub2"/>
</dbReference>
<comment type="catalytic activity">
    <reaction evidence="7">
        <text>tRNA(Glu) + L-glutamate + ATP = L-glutamyl-tRNA(Glu) + AMP + diphosphate</text>
        <dbReference type="Rhea" id="RHEA:23540"/>
        <dbReference type="Rhea" id="RHEA-COMP:9663"/>
        <dbReference type="Rhea" id="RHEA-COMP:9680"/>
        <dbReference type="ChEBI" id="CHEBI:29985"/>
        <dbReference type="ChEBI" id="CHEBI:30616"/>
        <dbReference type="ChEBI" id="CHEBI:33019"/>
        <dbReference type="ChEBI" id="CHEBI:78442"/>
        <dbReference type="ChEBI" id="CHEBI:78520"/>
        <dbReference type="ChEBI" id="CHEBI:456215"/>
        <dbReference type="EC" id="6.1.1.17"/>
    </reaction>
</comment>
<comment type="subunit">
    <text evidence="7">Monomer.</text>
</comment>
<dbReference type="Pfam" id="PF00749">
    <property type="entry name" value="tRNA-synt_1c"/>
    <property type="match status" value="1"/>
</dbReference>
<keyword evidence="2 7" id="KW-0436">Ligase</keyword>
<evidence type="ECO:0000313" key="11">
    <source>
        <dbReference type="Proteomes" id="UP000004931"/>
    </source>
</evidence>
<sequence length="494" mass="56932">MTVRTRIAPSPTGDPHVGTAYIALFNLCFARKHGGKFVLRIEDTDQTRSTTESEQIIFDSLRWMGLDWDEGPDVGGDYGPYRQSERKDIYQKYAQELIDKEHAFRCYRTANELDALRLGLKEQGINRALKPYDLQLPRDEIEKREAANAPYVIRMNVPVEGKVDIEDMLRGTMELDWLLVDAQILLKSDGMPTYHLANVVDDHLMEITHVLRGEEWINSAPKHKLLYDYFGWDMPVLCHLPLLRNPDKSKLSKRKNPTSILYYQRMGYLPEAMINYLGRMGWSMPDDSEKFTLQQMLDNFDIQRVSLGGPIFDVEKLSWLNGMWIREDLSLEQLAERLHNWAFNKAYLDKILPHAQQRMETLSDFTPLASFFTAGMLPIESRSFEGIKLQGDDLIQALQFALWQLEELRHWERDVLFDAMKTLADTLDIKIKDFFAPLFIAISGSTASISVIDSMAILGPDMSRARVRFAINQLGGVGKKKLKKLEKAYQEITK</sequence>
<dbReference type="OrthoDB" id="9807503at2"/>
<dbReference type="GO" id="GO:0008270">
    <property type="term" value="F:zinc ion binding"/>
    <property type="evidence" value="ECO:0007669"/>
    <property type="project" value="InterPro"/>
</dbReference>
<dbReference type="GO" id="GO:0005829">
    <property type="term" value="C:cytosol"/>
    <property type="evidence" value="ECO:0007669"/>
    <property type="project" value="TreeGrafter"/>
</dbReference>
<dbReference type="Pfam" id="PF19269">
    <property type="entry name" value="Anticodon_2"/>
    <property type="match status" value="1"/>
</dbReference>
<dbReference type="InterPro" id="IPR020058">
    <property type="entry name" value="Glu/Gln-tRNA-synth_Ib_cat-dom"/>
</dbReference>
<feature type="short sequence motif" description="'HIGH' region" evidence="7">
    <location>
        <begin position="9"/>
        <end position="19"/>
    </location>
</feature>
<dbReference type="GO" id="GO:0005524">
    <property type="term" value="F:ATP binding"/>
    <property type="evidence" value="ECO:0007669"/>
    <property type="project" value="UniProtKB-UniRule"/>
</dbReference>
<dbReference type="AlphaFoldDB" id="A0YE84"/>
<reference evidence="10 11" key="1">
    <citation type="journal article" date="2010" name="J. Bacteriol.">
        <title>Genome sequence of the oligotrophic marine Gammaproteobacterium HTCC2143, isolated from the Oregon Coast.</title>
        <authorList>
            <person name="Oh H.M."/>
            <person name="Kang I."/>
            <person name="Ferriera S."/>
            <person name="Giovannoni S.J."/>
            <person name="Cho J.C."/>
        </authorList>
    </citation>
    <scope>NUCLEOTIDE SEQUENCE [LARGE SCALE GENOMIC DNA]</scope>
    <source>
        <strain evidence="10 11">HTCC2143</strain>
    </source>
</reference>
<dbReference type="EMBL" id="AAVT01000006">
    <property type="protein sequence ID" value="EAW30720.1"/>
    <property type="molecule type" value="Genomic_DNA"/>
</dbReference>
<evidence type="ECO:0000259" key="8">
    <source>
        <dbReference type="Pfam" id="PF00749"/>
    </source>
</evidence>
<name>A0YE84_9GAMM</name>
<dbReference type="HAMAP" id="MF_00022">
    <property type="entry name" value="Glu_tRNA_synth_type1"/>
    <property type="match status" value="1"/>
</dbReference>
<dbReference type="Proteomes" id="UP000004931">
    <property type="component" value="Unassembled WGS sequence"/>
</dbReference>
<dbReference type="GO" id="GO:0004818">
    <property type="term" value="F:glutamate-tRNA ligase activity"/>
    <property type="evidence" value="ECO:0007669"/>
    <property type="project" value="UniProtKB-UniRule"/>
</dbReference>
<evidence type="ECO:0000256" key="3">
    <source>
        <dbReference type="ARBA" id="ARBA00022741"/>
    </source>
</evidence>
<evidence type="ECO:0000256" key="2">
    <source>
        <dbReference type="ARBA" id="ARBA00022598"/>
    </source>
</evidence>
<dbReference type="InterPro" id="IPR014729">
    <property type="entry name" value="Rossmann-like_a/b/a_fold"/>
</dbReference>
<feature type="binding site" evidence="7">
    <location>
        <position position="253"/>
    </location>
    <ligand>
        <name>ATP</name>
        <dbReference type="ChEBI" id="CHEBI:30616"/>
    </ligand>
</feature>
<feature type="domain" description="Aminoacyl-tRNA synthetase class I anticodon-binding" evidence="9">
    <location>
        <begin position="333"/>
        <end position="471"/>
    </location>
</feature>
<dbReference type="PANTHER" id="PTHR43311:SF2">
    <property type="entry name" value="GLUTAMATE--TRNA LIGASE, MITOCHONDRIAL-RELATED"/>
    <property type="match status" value="1"/>
</dbReference>
<evidence type="ECO:0000256" key="7">
    <source>
        <dbReference type="HAMAP-Rule" id="MF_00022"/>
    </source>
</evidence>
<dbReference type="InterPro" id="IPR033910">
    <property type="entry name" value="GluRS_core"/>
</dbReference>
<feature type="short sequence motif" description="'KMSKS' region" evidence="7">
    <location>
        <begin position="250"/>
        <end position="254"/>
    </location>
</feature>
<dbReference type="InterPro" id="IPR049940">
    <property type="entry name" value="GluQ/Sye"/>
</dbReference>
<dbReference type="NCBIfam" id="TIGR00464">
    <property type="entry name" value="gltX_bact"/>
    <property type="match status" value="1"/>
</dbReference>
<dbReference type="InterPro" id="IPR008925">
    <property type="entry name" value="aa_tRNA-synth_I_cd-bd_sf"/>
</dbReference>
<evidence type="ECO:0000256" key="5">
    <source>
        <dbReference type="ARBA" id="ARBA00022917"/>
    </source>
</evidence>
<comment type="similarity">
    <text evidence="1 7">Belongs to the class-I aminoacyl-tRNA synthetase family. Glutamate--tRNA ligase type 1 subfamily.</text>
</comment>
<organism evidence="10 11">
    <name type="scientific">marine gamma proteobacterium HTCC2143</name>
    <dbReference type="NCBI Taxonomy" id="247633"/>
    <lineage>
        <taxon>Bacteria</taxon>
        <taxon>Pseudomonadati</taxon>
        <taxon>Pseudomonadota</taxon>
        <taxon>Gammaproteobacteria</taxon>
        <taxon>Cellvibrionales</taxon>
        <taxon>Spongiibacteraceae</taxon>
        <taxon>BD1-7 clade</taxon>
    </lineage>
</organism>
<dbReference type="GO" id="GO:0006424">
    <property type="term" value="P:glutamyl-tRNA aminoacylation"/>
    <property type="evidence" value="ECO:0007669"/>
    <property type="project" value="UniProtKB-UniRule"/>
</dbReference>
<keyword evidence="5 7" id="KW-0648">Protein biosynthesis</keyword>
<comment type="caution">
    <text evidence="7">Lacks conserved residue(s) required for the propagation of feature annotation.</text>
</comment>
<dbReference type="Gene3D" id="1.10.10.350">
    <property type="match status" value="1"/>
</dbReference>
<dbReference type="CDD" id="cd00808">
    <property type="entry name" value="GluRS_core"/>
    <property type="match status" value="1"/>
</dbReference>
<accession>A0YE84</accession>
<dbReference type="InterPro" id="IPR001412">
    <property type="entry name" value="aa-tRNA-synth_I_CS"/>
</dbReference>
<dbReference type="InterPro" id="IPR000924">
    <property type="entry name" value="Glu/Gln-tRNA-synth"/>
</dbReference>
<keyword evidence="11" id="KW-1185">Reference proteome</keyword>
<evidence type="ECO:0000313" key="10">
    <source>
        <dbReference type="EMBL" id="EAW30720.1"/>
    </source>
</evidence>
<dbReference type="EC" id="6.1.1.17" evidence="7"/>
<dbReference type="GO" id="GO:0000049">
    <property type="term" value="F:tRNA binding"/>
    <property type="evidence" value="ECO:0007669"/>
    <property type="project" value="InterPro"/>
</dbReference>
<keyword evidence="4 7" id="KW-0067">ATP-binding</keyword>
<dbReference type="eggNOG" id="COG0008">
    <property type="taxonomic scope" value="Bacteria"/>
</dbReference>
<dbReference type="InterPro" id="IPR004527">
    <property type="entry name" value="Glu-tRNA-ligase_bac/mito"/>
</dbReference>
<dbReference type="Gene3D" id="3.40.50.620">
    <property type="entry name" value="HUPs"/>
    <property type="match status" value="1"/>
</dbReference>
<dbReference type="PROSITE" id="PS00178">
    <property type="entry name" value="AA_TRNA_LIGASE_I"/>
    <property type="match status" value="1"/>
</dbReference>
<dbReference type="PANTHER" id="PTHR43311">
    <property type="entry name" value="GLUTAMATE--TRNA LIGASE"/>
    <property type="match status" value="1"/>
</dbReference>
<feature type="domain" description="Glutamyl/glutaminyl-tRNA synthetase class Ib catalytic" evidence="8">
    <location>
        <begin position="3"/>
        <end position="319"/>
    </location>
</feature>
<evidence type="ECO:0000256" key="6">
    <source>
        <dbReference type="ARBA" id="ARBA00023146"/>
    </source>
</evidence>
<dbReference type="SUPFAM" id="SSF48163">
    <property type="entry name" value="An anticodon-binding domain of class I aminoacyl-tRNA synthetases"/>
    <property type="match status" value="1"/>
</dbReference>
<dbReference type="PRINTS" id="PR00987">
    <property type="entry name" value="TRNASYNTHGLU"/>
</dbReference>
<comment type="function">
    <text evidence="7">Catalyzes the attachment of glutamate to tRNA(Glu) in a two-step reaction: glutamate is first activated by ATP to form Glu-AMP and then transferred to the acceptor end of tRNA(Glu).</text>
</comment>
<keyword evidence="3 7" id="KW-0547">Nucleotide-binding</keyword>
<keyword evidence="7" id="KW-0963">Cytoplasm</keyword>
<gene>
    <name evidence="7" type="primary">gltX</name>
    <name evidence="10" type="ORF">GP2143_02314</name>
</gene>
<dbReference type="InterPro" id="IPR045462">
    <property type="entry name" value="aa-tRNA-synth_I_cd-bd"/>
</dbReference>
<dbReference type="SUPFAM" id="SSF52374">
    <property type="entry name" value="Nucleotidylyl transferase"/>
    <property type="match status" value="1"/>
</dbReference>
<dbReference type="STRING" id="247633.GP2143_02314"/>
<evidence type="ECO:0000256" key="1">
    <source>
        <dbReference type="ARBA" id="ARBA00007894"/>
    </source>
</evidence>
<comment type="subcellular location">
    <subcellularLocation>
        <location evidence="7">Cytoplasm</location>
    </subcellularLocation>
</comment>
<dbReference type="FunFam" id="3.40.50.620:FF:000045">
    <property type="entry name" value="Glutamate--tRNA ligase, mitochondrial"/>
    <property type="match status" value="1"/>
</dbReference>
<protein>
    <recommendedName>
        <fullName evidence="7">Glutamate--tRNA ligase</fullName>
        <ecNumber evidence="7">6.1.1.17</ecNumber>
    </recommendedName>
    <alternativeName>
        <fullName evidence="7">Glutamyl-tRNA synthetase</fullName>
        <shortName evidence="7">GluRS</shortName>
    </alternativeName>
</protein>
<evidence type="ECO:0000259" key="9">
    <source>
        <dbReference type="Pfam" id="PF19269"/>
    </source>
</evidence>
<keyword evidence="6 7" id="KW-0030">Aminoacyl-tRNA synthetase</keyword>